<sequence>MASSSKSIGTYDVFLSFRGEVRNNFVSHLYRVLVQNGIHTFRESEELRKGDNISMLMEAIEESCIAIIVFSKDYASSWWCLQELAKIMECKEQKGLTVLPVFYKVDPNEVRKGRTSYAEGLAKLSKHEKNLKEMERWKEALLNAGSLSGWTLNDGDDESKLIQKIVKDISTRLCQTPLDVAEHPVGIESRVVKLKSMLNLTSKCDVLMVGLWGQGGIGKTTLAKALYNATFRQFEGSSFLADVRKNSKGTRVLAALQEILLNDILLPEERLEVPTVDGGINQIQHRLRRKRVLVILDDVDHLNQLRALAGKANWFGAGSRILVTTRDSHLLTPRIDEDHVYEVETLDNSDAHELLSKHAFPLHHNLKIRADLVDGVPDHAKGLPLALEVLGSFLCNRRQDEWESVLGSLSRIPKKDINDVLKISYDGLEANEKEIFLHIACFFKGWEFCHVKKVLEGCDLTAVIGLQILIERSSIKTESKSGKIQMHDLIQLMGKDIVNQECDDPWRRSRLWLYEDVLDVLSRDMGDCDVKAIALEPPMPLKISIGRDAFTKLRRLRLLILRNVSFQGPVCLSNSLRWFEWPGAPGIPEFSSGPNKLLGLDMRGGTMTVMPKPLEQNWHLQN</sequence>
<keyword evidence="2" id="KW-0677">Repeat</keyword>
<dbReference type="SMART" id="SM00255">
    <property type="entry name" value="TIR"/>
    <property type="match status" value="1"/>
</dbReference>
<dbReference type="InterPro" id="IPR035897">
    <property type="entry name" value="Toll_tir_struct_dom_sf"/>
</dbReference>
<reference evidence="7" key="1">
    <citation type="submission" date="2025-08" db="UniProtKB">
        <authorList>
            <consortium name="RefSeq"/>
        </authorList>
    </citation>
    <scope>IDENTIFICATION</scope>
    <source>
        <tissue evidence="7">Leaf</tissue>
    </source>
</reference>
<keyword evidence="6" id="KW-1185">Reference proteome</keyword>
<dbReference type="InterPro" id="IPR000157">
    <property type="entry name" value="TIR_dom"/>
</dbReference>
<evidence type="ECO:0000259" key="5">
    <source>
        <dbReference type="PROSITE" id="PS50104"/>
    </source>
</evidence>
<name>A0ABM3H4K5_9MYRT</name>
<dbReference type="Proteomes" id="UP000827889">
    <property type="component" value="Chromosome 3"/>
</dbReference>
<dbReference type="SUPFAM" id="SSF52540">
    <property type="entry name" value="P-loop containing nucleoside triphosphate hydrolases"/>
    <property type="match status" value="1"/>
</dbReference>
<dbReference type="InterPro" id="IPR027417">
    <property type="entry name" value="P-loop_NTPase"/>
</dbReference>
<protein>
    <submittedName>
        <fullName evidence="7">TMV resistance protein N-like</fullName>
    </submittedName>
</protein>
<dbReference type="InterPro" id="IPR044974">
    <property type="entry name" value="Disease_R_plants"/>
</dbReference>
<dbReference type="SUPFAM" id="SSF52200">
    <property type="entry name" value="Toll/Interleukin receptor TIR domain"/>
    <property type="match status" value="1"/>
</dbReference>
<keyword evidence="3" id="KW-0611">Plant defense</keyword>
<dbReference type="InterPro" id="IPR002182">
    <property type="entry name" value="NB-ARC"/>
</dbReference>
<evidence type="ECO:0000256" key="1">
    <source>
        <dbReference type="ARBA" id="ARBA00022614"/>
    </source>
</evidence>
<evidence type="ECO:0000256" key="3">
    <source>
        <dbReference type="ARBA" id="ARBA00022821"/>
    </source>
</evidence>
<dbReference type="PANTHER" id="PTHR11017:SF292">
    <property type="entry name" value="AAA+ ATPASE DOMAIN-CONTAINING PROTEIN"/>
    <property type="match status" value="1"/>
</dbReference>
<accession>A0ABM3H4K5</accession>
<dbReference type="RefSeq" id="XP_048131536.1">
    <property type="nucleotide sequence ID" value="XM_048275579.1"/>
</dbReference>
<dbReference type="Pfam" id="PF23282">
    <property type="entry name" value="WHD_ROQ1"/>
    <property type="match status" value="1"/>
</dbReference>
<feature type="domain" description="TIR" evidence="5">
    <location>
        <begin position="9"/>
        <end position="173"/>
    </location>
</feature>
<evidence type="ECO:0000313" key="6">
    <source>
        <dbReference type="Proteomes" id="UP000827889"/>
    </source>
</evidence>
<dbReference type="SUPFAM" id="SSF46785">
    <property type="entry name" value="Winged helix' DNA-binding domain"/>
    <property type="match status" value="1"/>
</dbReference>
<gene>
    <name evidence="7" type="primary">LOC115757304</name>
</gene>
<dbReference type="InterPro" id="IPR003593">
    <property type="entry name" value="AAA+_ATPase"/>
</dbReference>
<dbReference type="Gene3D" id="3.40.50.300">
    <property type="entry name" value="P-loop containing nucleotide triphosphate hydrolases"/>
    <property type="match status" value="1"/>
</dbReference>
<dbReference type="InterPro" id="IPR042197">
    <property type="entry name" value="Apaf_helical"/>
</dbReference>
<dbReference type="GeneID" id="115757304"/>
<keyword evidence="1" id="KW-0433">Leucine-rich repeat</keyword>
<dbReference type="PANTHER" id="PTHR11017">
    <property type="entry name" value="LEUCINE-RICH REPEAT-CONTAINING PROTEIN"/>
    <property type="match status" value="1"/>
</dbReference>
<dbReference type="Gene3D" id="3.40.50.10140">
    <property type="entry name" value="Toll/interleukin-1 receptor homology (TIR) domain"/>
    <property type="match status" value="1"/>
</dbReference>
<dbReference type="PRINTS" id="PR00364">
    <property type="entry name" value="DISEASERSIST"/>
</dbReference>
<organism evidence="6 7">
    <name type="scientific">Rhodamnia argentea</name>
    <dbReference type="NCBI Taxonomy" id="178133"/>
    <lineage>
        <taxon>Eukaryota</taxon>
        <taxon>Viridiplantae</taxon>
        <taxon>Streptophyta</taxon>
        <taxon>Embryophyta</taxon>
        <taxon>Tracheophyta</taxon>
        <taxon>Spermatophyta</taxon>
        <taxon>Magnoliopsida</taxon>
        <taxon>eudicotyledons</taxon>
        <taxon>Gunneridae</taxon>
        <taxon>Pentapetalae</taxon>
        <taxon>rosids</taxon>
        <taxon>malvids</taxon>
        <taxon>Myrtales</taxon>
        <taxon>Myrtaceae</taxon>
        <taxon>Myrtoideae</taxon>
        <taxon>Myrteae</taxon>
        <taxon>Australasian group</taxon>
        <taxon>Rhodamnia</taxon>
    </lineage>
</organism>
<evidence type="ECO:0000313" key="7">
    <source>
        <dbReference type="RefSeq" id="XP_048131536.1"/>
    </source>
</evidence>
<dbReference type="InterPro" id="IPR036390">
    <property type="entry name" value="WH_DNA-bd_sf"/>
</dbReference>
<dbReference type="SMART" id="SM00382">
    <property type="entry name" value="AAA"/>
    <property type="match status" value="1"/>
</dbReference>
<dbReference type="PROSITE" id="PS50104">
    <property type="entry name" value="TIR"/>
    <property type="match status" value="1"/>
</dbReference>
<dbReference type="Pfam" id="PF00931">
    <property type="entry name" value="NB-ARC"/>
    <property type="match status" value="1"/>
</dbReference>
<dbReference type="InterPro" id="IPR058192">
    <property type="entry name" value="WHD_ROQ1-like"/>
</dbReference>
<evidence type="ECO:0000256" key="4">
    <source>
        <dbReference type="ARBA" id="ARBA00023027"/>
    </source>
</evidence>
<dbReference type="Pfam" id="PF01582">
    <property type="entry name" value="TIR"/>
    <property type="match status" value="1"/>
</dbReference>
<evidence type="ECO:0000256" key="2">
    <source>
        <dbReference type="ARBA" id="ARBA00022737"/>
    </source>
</evidence>
<dbReference type="Gene3D" id="1.10.8.430">
    <property type="entry name" value="Helical domain of apoptotic protease-activating factors"/>
    <property type="match status" value="1"/>
</dbReference>
<keyword evidence="4" id="KW-0520">NAD</keyword>
<proteinExistence type="predicted"/>